<proteinExistence type="predicted"/>
<reference evidence="1" key="1">
    <citation type="submission" date="2020-03" db="EMBL/GenBank/DDBJ databases">
        <title>The deep terrestrial virosphere.</title>
        <authorList>
            <person name="Holmfeldt K."/>
            <person name="Nilsson E."/>
            <person name="Simone D."/>
            <person name="Lopez-Fernandez M."/>
            <person name="Wu X."/>
            <person name="de Brujin I."/>
            <person name="Lundin D."/>
            <person name="Andersson A."/>
            <person name="Bertilsson S."/>
            <person name="Dopson M."/>
        </authorList>
    </citation>
    <scope>NUCLEOTIDE SEQUENCE</scope>
    <source>
        <strain evidence="1">MM171A00660</strain>
        <strain evidence="2">MM171B00538</strain>
    </source>
</reference>
<accession>A0A6M3LXT7</accession>
<sequence>MAPIVRTMKLNRVTKGAARFEEVLEPGEPEILGNIYMKRWALGAKLKGIPVGNVEGSTVTIKVTVDA</sequence>
<protein>
    <submittedName>
        <fullName evidence="1">Uncharacterized protein</fullName>
    </submittedName>
</protein>
<gene>
    <name evidence="1" type="ORF">MM171A00660_0006</name>
    <name evidence="2" type="ORF">MM171B00538_0001</name>
</gene>
<evidence type="ECO:0000313" key="1">
    <source>
        <dbReference type="EMBL" id="QJB00181.1"/>
    </source>
</evidence>
<name>A0A6M3LXT7_9ZZZZ</name>
<dbReference type="EMBL" id="MT143684">
    <property type="protein sequence ID" value="QJB00181.1"/>
    <property type="molecule type" value="Genomic_DNA"/>
</dbReference>
<organism evidence="1">
    <name type="scientific">viral metagenome</name>
    <dbReference type="NCBI Taxonomy" id="1070528"/>
    <lineage>
        <taxon>unclassified sequences</taxon>
        <taxon>metagenomes</taxon>
        <taxon>organismal metagenomes</taxon>
    </lineage>
</organism>
<evidence type="ECO:0000313" key="2">
    <source>
        <dbReference type="EMBL" id="QJB03887.1"/>
    </source>
</evidence>
<dbReference type="EMBL" id="MT143865">
    <property type="protein sequence ID" value="QJB03887.1"/>
    <property type="molecule type" value="Genomic_DNA"/>
</dbReference>
<dbReference type="AlphaFoldDB" id="A0A6M3LXT7"/>